<proteinExistence type="predicted"/>
<dbReference type="EMBL" id="CP042914">
    <property type="protein sequence ID" value="QEG42988.1"/>
    <property type="molecule type" value="Genomic_DNA"/>
</dbReference>
<evidence type="ECO:0000313" key="3">
    <source>
        <dbReference type="Proteomes" id="UP000325286"/>
    </source>
</evidence>
<gene>
    <name evidence="2" type="ORF">UC8_50310</name>
</gene>
<dbReference type="OrthoDB" id="1550751at2"/>
<keyword evidence="3" id="KW-1185">Reference proteome</keyword>
<organism evidence="2 3">
    <name type="scientific">Roseimaritima ulvae</name>
    <dbReference type="NCBI Taxonomy" id="980254"/>
    <lineage>
        <taxon>Bacteria</taxon>
        <taxon>Pseudomonadati</taxon>
        <taxon>Planctomycetota</taxon>
        <taxon>Planctomycetia</taxon>
        <taxon>Pirellulales</taxon>
        <taxon>Pirellulaceae</taxon>
        <taxon>Roseimaritima</taxon>
    </lineage>
</organism>
<reference evidence="2 3" key="1">
    <citation type="submission" date="2019-08" db="EMBL/GenBank/DDBJ databases">
        <title>Deep-cultivation of Planctomycetes and their phenomic and genomic characterization uncovers novel biology.</title>
        <authorList>
            <person name="Wiegand S."/>
            <person name="Jogler M."/>
            <person name="Boedeker C."/>
            <person name="Pinto D."/>
            <person name="Vollmers J."/>
            <person name="Rivas-Marin E."/>
            <person name="Kohn T."/>
            <person name="Peeters S.H."/>
            <person name="Heuer A."/>
            <person name="Rast P."/>
            <person name="Oberbeckmann S."/>
            <person name="Bunk B."/>
            <person name="Jeske O."/>
            <person name="Meyerdierks A."/>
            <person name="Storesund J.E."/>
            <person name="Kallscheuer N."/>
            <person name="Luecker S."/>
            <person name="Lage O.M."/>
            <person name="Pohl T."/>
            <person name="Merkel B.J."/>
            <person name="Hornburger P."/>
            <person name="Mueller R.-W."/>
            <person name="Bruemmer F."/>
            <person name="Labrenz M."/>
            <person name="Spormann A.M."/>
            <person name="Op den Camp H."/>
            <person name="Overmann J."/>
            <person name="Amann R."/>
            <person name="Jetten M.S.M."/>
            <person name="Mascher T."/>
            <person name="Medema M.H."/>
            <person name="Devos D.P."/>
            <person name="Kaster A.-K."/>
            <person name="Ovreas L."/>
            <person name="Rohde M."/>
            <person name="Galperin M.Y."/>
            <person name="Jogler C."/>
        </authorList>
    </citation>
    <scope>NUCLEOTIDE SEQUENCE [LARGE SCALE GENOMIC DNA]</scope>
    <source>
        <strain evidence="2 3">UC8</strain>
    </source>
</reference>
<dbReference type="InterPro" id="IPR011330">
    <property type="entry name" value="Glyco_hydro/deAcase_b/a-brl"/>
</dbReference>
<dbReference type="RefSeq" id="WP_148080531.1">
    <property type="nucleotide sequence ID" value="NZ_CP042914.1"/>
</dbReference>
<sequence length="453" mass="51568">MNADCREIAVEGLRYRLRPESFLNEQQAVYALRQLWRIAVGNTVRCATPLIHIESASKAEVGSLFRAVEPIVDWVSVDSVLPTGTANPFDSAQLPVFPIREMRRENRLPNGEFPFDLVSMTFLMLSRWEEVNLQLRLDEHGRTKDSEMLACRAGFHDRPIVDQWCVVLRSWLRLFGIRPAPRQSNVVLTHDLDRPVRYPSLYRIFRGAAGEFLQRRKANLFAAGREFRQGVQCFSGVRHDPYLSSIVDLASVSEAIGTRGRFYVMTADARRYDEGYPPNQGRYYEILQDLSRRGHEIGWHPGYDAATDADRYQTEKQRMDQLGFGSRYGGRHHYLRWTPAAWDQWAAAGLLYDSSVGFARTAGFRAGTCHPYPVYSLKQNRALDLIERPLLIMDVALTALRQQGQDVSALVDSIMQRAHTVGGEAVLLVHNCFNDSAILKMLFEHAHRTPVAA</sequence>
<dbReference type="SUPFAM" id="SSF88713">
    <property type="entry name" value="Glycoside hydrolase/deacetylase"/>
    <property type="match status" value="1"/>
</dbReference>
<dbReference type="InterPro" id="IPR054297">
    <property type="entry name" value="DUF7033"/>
</dbReference>
<dbReference type="Pfam" id="PF23019">
    <property type="entry name" value="DUF7033"/>
    <property type="match status" value="1"/>
</dbReference>
<evidence type="ECO:0000313" key="2">
    <source>
        <dbReference type="EMBL" id="QEG42988.1"/>
    </source>
</evidence>
<dbReference type="CDD" id="cd10931">
    <property type="entry name" value="CE4_u7"/>
    <property type="match status" value="1"/>
</dbReference>
<dbReference type="Gene3D" id="3.20.20.370">
    <property type="entry name" value="Glycoside hydrolase/deacetylase"/>
    <property type="match status" value="1"/>
</dbReference>
<dbReference type="KEGG" id="rul:UC8_50310"/>
<protein>
    <recommendedName>
        <fullName evidence="1">DUF7033 domain-containing protein</fullName>
    </recommendedName>
</protein>
<dbReference type="Proteomes" id="UP000325286">
    <property type="component" value="Chromosome"/>
</dbReference>
<accession>A0A5B9QVC2</accession>
<dbReference type="GO" id="GO:0005975">
    <property type="term" value="P:carbohydrate metabolic process"/>
    <property type="evidence" value="ECO:0007669"/>
    <property type="project" value="InterPro"/>
</dbReference>
<evidence type="ECO:0000259" key="1">
    <source>
        <dbReference type="Pfam" id="PF23019"/>
    </source>
</evidence>
<feature type="domain" description="DUF7033" evidence="1">
    <location>
        <begin position="114"/>
        <end position="198"/>
    </location>
</feature>
<name>A0A5B9QVC2_9BACT</name>
<dbReference type="AlphaFoldDB" id="A0A5B9QVC2"/>